<dbReference type="GO" id="GO:0006355">
    <property type="term" value="P:regulation of DNA-templated transcription"/>
    <property type="evidence" value="ECO:0007669"/>
    <property type="project" value="InterPro"/>
</dbReference>
<dbReference type="GeneTree" id="ENSGT00940000155230"/>
<dbReference type="AlphaFoldDB" id="A0A2K5QUD2"/>
<dbReference type="SMART" id="SM00389">
    <property type="entry name" value="HOX"/>
    <property type="match status" value="1"/>
</dbReference>
<evidence type="ECO:0000256" key="3">
    <source>
        <dbReference type="ARBA" id="ARBA00023242"/>
    </source>
</evidence>
<organism evidence="6 7">
    <name type="scientific">Cebus imitator</name>
    <name type="common">Panamanian white-faced capuchin</name>
    <name type="synonym">Cebus capucinus imitator</name>
    <dbReference type="NCBI Taxonomy" id="2715852"/>
    <lineage>
        <taxon>Eukaryota</taxon>
        <taxon>Metazoa</taxon>
        <taxon>Chordata</taxon>
        <taxon>Craniata</taxon>
        <taxon>Vertebrata</taxon>
        <taxon>Euteleostomi</taxon>
        <taxon>Mammalia</taxon>
        <taxon>Eutheria</taxon>
        <taxon>Euarchontoglires</taxon>
        <taxon>Primates</taxon>
        <taxon>Haplorrhini</taxon>
        <taxon>Platyrrhini</taxon>
        <taxon>Cebidae</taxon>
        <taxon>Cebinae</taxon>
        <taxon>Cebus</taxon>
    </lineage>
</organism>
<evidence type="ECO:0000256" key="2">
    <source>
        <dbReference type="ARBA" id="ARBA00023155"/>
    </source>
</evidence>
<dbReference type="InterPro" id="IPR050224">
    <property type="entry name" value="TALE_homeobox"/>
</dbReference>
<dbReference type="InterPro" id="IPR001356">
    <property type="entry name" value="HD"/>
</dbReference>
<keyword evidence="1" id="KW-0238">DNA-binding</keyword>
<feature type="domain" description="Homeobox" evidence="5">
    <location>
        <begin position="35"/>
        <end position="98"/>
    </location>
</feature>
<reference evidence="6" key="2">
    <citation type="submission" date="2025-09" db="UniProtKB">
        <authorList>
            <consortium name="Ensembl"/>
        </authorList>
    </citation>
    <scope>IDENTIFICATION</scope>
</reference>
<dbReference type="GO" id="GO:0003677">
    <property type="term" value="F:DNA binding"/>
    <property type="evidence" value="ECO:0007669"/>
    <property type="project" value="UniProtKB-KW"/>
</dbReference>
<evidence type="ECO:0000259" key="5">
    <source>
        <dbReference type="SMART" id="SM00389"/>
    </source>
</evidence>
<evidence type="ECO:0000313" key="7">
    <source>
        <dbReference type="Proteomes" id="UP000233040"/>
    </source>
</evidence>
<accession>A0A2K5QUD2</accession>
<name>A0A2K5QUD2_CEBIM</name>
<dbReference type="InterPro" id="IPR009057">
    <property type="entry name" value="Homeodomain-like_sf"/>
</dbReference>
<protein>
    <submittedName>
        <fullName evidence="6">TGFB induced factor homeobox 1</fullName>
    </submittedName>
</protein>
<dbReference type="SUPFAM" id="SSF46689">
    <property type="entry name" value="Homeodomain-like"/>
    <property type="match status" value="1"/>
</dbReference>
<dbReference type="PANTHER" id="PTHR11850">
    <property type="entry name" value="HOMEOBOX PROTEIN TRANSCRIPTION FACTORS"/>
    <property type="match status" value="1"/>
</dbReference>
<proteinExistence type="predicted"/>
<dbReference type="Pfam" id="PF05920">
    <property type="entry name" value="Homeobox_KN"/>
    <property type="match status" value="1"/>
</dbReference>
<feature type="region of interest" description="Disordered" evidence="4">
    <location>
        <begin position="1"/>
        <end position="42"/>
    </location>
</feature>
<keyword evidence="7" id="KW-1185">Reference proteome</keyword>
<sequence length="130" mass="14891">MKGKKGIVAASGSESEDEDSMDIPLDLSSSAGSSKRRRRGNLPKESVQILRDWLYEHRYNAYPSEQEKALLSQQTHLSTLQVKKESMRFTEAFLFSKSFYGIPVVMKFLDTPRKKEYLFIVNLIVLKANN</sequence>
<reference evidence="6" key="1">
    <citation type="submission" date="2025-08" db="UniProtKB">
        <authorList>
            <consortium name="Ensembl"/>
        </authorList>
    </citation>
    <scope>IDENTIFICATION</scope>
</reference>
<keyword evidence="3" id="KW-0539">Nucleus</keyword>
<dbReference type="Proteomes" id="UP000233040">
    <property type="component" value="Unassembled WGS sequence"/>
</dbReference>
<dbReference type="InterPro" id="IPR008422">
    <property type="entry name" value="KN_HD"/>
</dbReference>
<evidence type="ECO:0000256" key="1">
    <source>
        <dbReference type="ARBA" id="ARBA00023125"/>
    </source>
</evidence>
<evidence type="ECO:0000313" key="6">
    <source>
        <dbReference type="Ensembl" id="ENSCCAP00000019484.1"/>
    </source>
</evidence>
<gene>
    <name evidence="6" type="primary">TGIF1</name>
</gene>
<evidence type="ECO:0000256" key="4">
    <source>
        <dbReference type="SAM" id="MobiDB-lite"/>
    </source>
</evidence>
<keyword evidence="2" id="KW-0371">Homeobox</keyword>
<dbReference type="Gene3D" id="1.10.10.60">
    <property type="entry name" value="Homeodomain-like"/>
    <property type="match status" value="1"/>
</dbReference>
<dbReference type="Ensembl" id="ENSCCAT00000036967.1">
    <property type="protein sequence ID" value="ENSCCAP00000019484.1"/>
    <property type="gene ID" value="ENSCCAG00000027574.1"/>
</dbReference>
<dbReference type="CDD" id="cd00086">
    <property type="entry name" value="homeodomain"/>
    <property type="match status" value="1"/>
</dbReference>